<accession>A0A8H4WA13</accession>
<sequence>MAQTRHKSALEKLPAETLQAIMIAIADAASLPALLLSSITIYQAFKSAETTIVNKLLLNEFGQDALPHAIAEFQSSGLKIKTRKDLKKFADEHYSKEGPFVQINTLYPAVCISKRKFVVKYFTTKFIESALGHRPPSHLPVSLAESARFERSFYLFEVYCNLFRNYESRDDNPYTKMDTREPMDSDQRAQYEHDLFLGNFSPWERNQIAFEEVSHHDLEFGAHPDQHGSMFFGCMPPRFDTEQILSRGLADIYEIATATTYAQQRHALMRVCQPRQGVPNNHLSSLLSIKLNCKNTIYQDDADFLLHPYFSDPDPGPEQVWRWANELYDARENGLTLGGGSPDHREWAYVMWDYARLEKWGMFDPIPPPPAPLTLSPEEYQYQLEVLEEMGKKRLLLARRDQKKWERKYQIIRAGGTGWWSFEDESKVVWERGSPLDDEVKRRECGKEMREQVKGKDGLRQCRSHLRTIGYPIPFPKTIGYPFSSSRNSVHLLALLIRQAYQTVDIHIQKTLNIAVLDCDIPVPNVYAERGQYSDIFAALLRDAAATSQELSQLSLKFKQYDTVRGDLPSRSDLNDLDAIIITGSASSAYDNELWIKSLADFCRVLYNSYLNIKIFGSCFGHQILCHALFSATGKNVVGRNPKGWELGVQPINISPSFLRQFGPVTSNPENSHQLRLQFVHADHVTMSAFPEGFYSIGSSSHCAFQGVWQKGRVLTYQGHAEFDRFVNSETLKVFGKPTWEKAFLAEALTMVDQEDDAIWAATVMLKFFLEDTVEDMEDMEDMPIDRSVNVGEDNGIVLQVYSITPTPVPNTKTSNKAFSDLLVHSVAAAYLLPDFVARFELGVEVILAPEEVTEAPDAAFEVAVAWTLGHDTGFTNARHDDS</sequence>
<dbReference type="PANTHER" id="PTHR42695">
    <property type="entry name" value="GLUTAMINE AMIDOTRANSFERASE YLR126C-RELATED"/>
    <property type="match status" value="1"/>
</dbReference>
<reference evidence="1 2" key="1">
    <citation type="submission" date="2020-03" db="EMBL/GenBank/DDBJ databases">
        <title>Draft Genome Sequence of Cudoniella acicularis.</title>
        <authorList>
            <person name="Buettner E."/>
            <person name="Kellner H."/>
        </authorList>
    </citation>
    <scope>NUCLEOTIDE SEQUENCE [LARGE SCALE GENOMIC DNA]</scope>
    <source>
        <strain evidence="1 2">DSM 108380</strain>
    </source>
</reference>
<protein>
    <recommendedName>
        <fullName evidence="3">Glutamine amidotransferase domain-containing protein</fullName>
    </recommendedName>
</protein>
<dbReference type="Gene3D" id="3.40.50.880">
    <property type="match status" value="1"/>
</dbReference>
<evidence type="ECO:0008006" key="3">
    <source>
        <dbReference type="Google" id="ProtNLM"/>
    </source>
</evidence>
<dbReference type="GO" id="GO:0005829">
    <property type="term" value="C:cytosol"/>
    <property type="evidence" value="ECO:0007669"/>
    <property type="project" value="TreeGrafter"/>
</dbReference>
<name>A0A8H4WA13_9HELO</name>
<evidence type="ECO:0000313" key="2">
    <source>
        <dbReference type="Proteomes" id="UP000566819"/>
    </source>
</evidence>
<gene>
    <name evidence="1" type="ORF">G7Y89_g1699</name>
</gene>
<dbReference type="CDD" id="cd01741">
    <property type="entry name" value="GATase1_1"/>
    <property type="match status" value="1"/>
</dbReference>
<comment type="caution">
    <text evidence="1">The sequence shown here is derived from an EMBL/GenBank/DDBJ whole genome shotgun (WGS) entry which is preliminary data.</text>
</comment>
<dbReference type="AlphaFoldDB" id="A0A8H4WA13"/>
<dbReference type="InterPro" id="IPR029062">
    <property type="entry name" value="Class_I_gatase-like"/>
</dbReference>
<dbReference type="InterPro" id="IPR044992">
    <property type="entry name" value="ChyE-like"/>
</dbReference>
<proteinExistence type="predicted"/>
<dbReference type="GO" id="GO:0005634">
    <property type="term" value="C:nucleus"/>
    <property type="evidence" value="ECO:0007669"/>
    <property type="project" value="TreeGrafter"/>
</dbReference>
<dbReference type="Proteomes" id="UP000566819">
    <property type="component" value="Unassembled WGS sequence"/>
</dbReference>
<evidence type="ECO:0000313" key="1">
    <source>
        <dbReference type="EMBL" id="KAF4636389.1"/>
    </source>
</evidence>
<organism evidence="1 2">
    <name type="scientific">Cudoniella acicularis</name>
    <dbReference type="NCBI Taxonomy" id="354080"/>
    <lineage>
        <taxon>Eukaryota</taxon>
        <taxon>Fungi</taxon>
        <taxon>Dikarya</taxon>
        <taxon>Ascomycota</taxon>
        <taxon>Pezizomycotina</taxon>
        <taxon>Leotiomycetes</taxon>
        <taxon>Helotiales</taxon>
        <taxon>Tricladiaceae</taxon>
        <taxon>Cudoniella</taxon>
    </lineage>
</organism>
<dbReference type="OrthoDB" id="1669814at2759"/>
<dbReference type="SUPFAM" id="SSF52317">
    <property type="entry name" value="Class I glutamine amidotransferase-like"/>
    <property type="match status" value="1"/>
</dbReference>
<keyword evidence="2" id="KW-1185">Reference proteome</keyword>
<dbReference type="EMBL" id="JAAMPI010000068">
    <property type="protein sequence ID" value="KAF4636389.1"/>
    <property type="molecule type" value="Genomic_DNA"/>
</dbReference>
<dbReference type="PANTHER" id="PTHR42695:SF6">
    <property type="entry name" value="GLUTAMINE AMIDOTRANSFERASE DOMAIN-CONTAINING PROTEIN"/>
    <property type="match status" value="1"/>
</dbReference>